<evidence type="ECO:0000256" key="4">
    <source>
        <dbReference type="ARBA" id="ARBA00022786"/>
    </source>
</evidence>
<evidence type="ECO:0000256" key="1">
    <source>
        <dbReference type="ARBA" id="ARBA00022553"/>
    </source>
</evidence>
<dbReference type="InterPro" id="IPR013083">
    <property type="entry name" value="Znf_RING/FYVE/PHD"/>
</dbReference>
<dbReference type="PANTHER" id="PTHR25462">
    <property type="entry name" value="BONUS, ISOFORM C-RELATED"/>
    <property type="match status" value="1"/>
</dbReference>
<dbReference type="SUPFAM" id="SSF101898">
    <property type="entry name" value="NHL repeat"/>
    <property type="match status" value="1"/>
</dbReference>
<proteinExistence type="predicted"/>
<dbReference type="EMBL" id="CAJEWN010000162">
    <property type="protein sequence ID" value="CAD2170049.1"/>
    <property type="molecule type" value="Genomic_DNA"/>
</dbReference>
<evidence type="ECO:0000256" key="6">
    <source>
        <dbReference type="PROSITE-ProRule" id="PRU00024"/>
    </source>
</evidence>
<dbReference type="Proteomes" id="UP000580250">
    <property type="component" value="Unassembled WGS sequence"/>
</dbReference>
<dbReference type="OrthoDB" id="342730at2759"/>
<dbReference type="GO" id="GO:0061630">
    <property type="term" value="F:ubiquitin protein ligase activity"/>
    <property type="evidence" value="ECO:0007669"/>
    <property type="project" value="TreeGrafter"/>
</dbReference>
<dbReference type="Gene3D" id="3.30.160.60">
    <property type="entry name" value="Classic Zinc Finger"/>
    <property type="match status" value="1"/>
</dbReference>
<protein>
    <recommendedName>
        <fullName evidence="8">B box-type domain-containing protein</fullName>
    </recommendedName>
</protein>
<evidence type="ECO:0000313" key="9">
    <source>
        <dbReference type="EMBL" id="CAD2170049.1"/>
    </source>
</evidence>
<dbReference type="PROSITE" id="PS50119">
    <property type="entry name" value="ZF_BBOX"/>
    <property type="match status" value="2"/>
</dbReference>
<keyword evidence="3 6" id="KW-0863">Zinc-finger</keyword>
<dbReference type="Gene3D" id="2.120.10.30">
    <property type="entry name" value="TolB, C-terminal domain"/>
    <property type="match status" value="1"/>
</dbReference>
<keyword evidence="5" id="KW-0862">Zinc</keyword>
<keyword evidence="1" id="KW-0597">Phosphoprotein</keyword>
<dbReference type="Pfam" id="PF13445">
    <property type="entry name" value="zf-RING_UBOX"/>
    <property type="match status" value="1"/>
</dbReference>
<dbReference type="InterPro" id="IPR027370">
    <property type="entry name" value="Znf-RING_euk"/>
</dbReference>
<dbReference type="InterPro" id="IPR011042">
    <property type="entry name" value="6-blade_b-propeller_TolB-like"/>
</dbReference>
<dbReference type="InterPro" id="IPR000315">
    <property type="entry name" value="Znf_B-box"/>
</dbReference>
<feature type="compositionally biased region" description="Polar residues" evidence="7">
    <location>
        <begin position="16"/>
        <end position="29"/>
    </location>
</feature>
<keyword evidence="2" id="KW-0479">Metal-binding</keyword>
<dbReference type="InterPro" id="IPR003649">
    <property type="entry name" value="Bbox_C"/>
</dbReference>
<dbReference type="SUPFAM" id="SSF57850">
    <property type="entry name" value="RING/U-box"/>
    <property type="match status" value="1"/>
</dbReference>
<keyword evidence="4" id="KW-0833">Ubl conjugation pathway</keyword>
<dbReference type="SMART" id="SM00184">
    <property type="entry name" value="RING"/>
    <property type="match status" value="2"/>
</dbReference>
<dbReference type="SMART" id="SM00502">
    <property type="entry name" value="BBC"/>
    <property type="match status" value="1"/>
</dbReference>
<feature type="domain" description="B box-type" evidence="8">
    <location>
        <begin position="217"/>
        <end position="256"/>
    </location>
</feature>
<feature type="domain" description="B box-type" evidence="8">
    <location>
        <begin position="148"/>
        <end position="195"/>
    </location>
</feature>
<dbReference type="PROSITE" id="PS00518">
    <property type="entry name" value="ZF_RING_1"/>
    <property type="match status" value="1"/>
</dbReference>
<dbReference type="Pfam" id="PF00643">
    <property type="entry name" value="zf-B_box"/>
    <property type="match status" value="1"/>
</dbReference>
<dbReference type="AlphaFoldDB" id="A0A6V7V4Z8"/>
<dbReference type="InterPro" id="IPR047153">
    <property type="entry name" value="TRIM45/56/19-like"/>
</dbReference>
<evidence type="ECO:0000259" key="8">
    <source>
        <dbReference type="PROSITE" id="PS50119"/>
    </source>
</evidence>
<feature type="region of interest" description="Disordered" evidence="7">
    <location>
        <begin position="15"/>
        <end position="38"/>
    </location>
</feature>
<feature type="compositionally biased region" description="Polar residues" evidence="7">
    <location>
        <begin position="525"/>
        <end position="534"/>
    </location>
</feature>
<organism evidence="9 10">
    <name type="scientific">Meloidogyne enterolobii</name>
    <name type="common">Root-knot nematode worm</name>
    <name type="synonym">Meloidogyne mayaguensis</name>
    <dbReference type="NCBI Taxonomy" id="390850"/>
    <lineage>
        <taxon>Eukaryota</taxon>
        <taxon>Metazoa</taxon>
        <taxon>Ecdysozoa</taxon>
        <taxon>Nematoda</taxon>
        <taxon>Chromadorea</taxon>
        <taxon>Rhabditida</taxon>
        <taxon>Tylenchina</taxon>
        <taxon>Tylenchomorpha</taxon>
        <taxon>Tylenchoidea</taxon>
        <taxon>Meloidogynidae</taxon>
        <taxon>Meloidogyninae</taxon>
        <taxon>Meloidogyne</taxon>
    </lineage>
</organism>
<feature type="region of interest" description="Disordered" evidence="7">
    <location>
        <begin position="506"/>
        <end position="534"/>
    </location>
</feature>
<evidence type="ECO:0000256" key="5">
    <source>
        <dbReference type="ARBA" id="ARBA00022833"/>
    </source>
</evidence>
<dbReference type="SUPFAM" id="SSF57845">
    <property type="entry name" value="B-box zinc-binding domain"/>
    <property type="match status" value="1"/>
</dbReference>
<evidence type="ECO:0000313" key="10">
    <source>
        <dbReference type="Proteomes" id="UP000580250"/>
    </source>
</evidence>
<dbReference type="GO" id="GO:0005654">
    <property type="term" value="C:nucleoplasm"/>
    <property type="evidence" value="ECO:0007669"/>
    <property type="project" value="TreeGrafter"/>
</dbReference>
<name>A0A6V7V4Z8_MELEN</name>
<sequence>MDEKHQQQSPIIMDNLINNNGENSSSKISSPLLDTGQSEDPSICPYCNKKFRKPRVLDCLHSMCEDCIIAQLDDGRNNQQRNSKNILNSFMELELEDSVAGRRPTPPGVICCSVCNQETHIGNDPMFVNLMLLDFVKIREYGFNDANDTGRICEACKSEEKAVANCIHCCSDLCPKCVQVHRDMKMFDGHKVVMFSEKDKLSNQQEGLLKEGGMETIKLALCNKHKGDFELICPSCDELLCKQCAFEHVEHNVSPLNDLVFKWYKQSIHDLAKQAENKGRTTLDARSAIPDRKFLLQQSYHKCRDKIEDAFQFYARVIDEVKLDLLASLDKNRDEKEEHLDSLYQKIDMQTSRLQDALSYTNNLLEKGTIVDLCLNRKKIWQQLKLLMHSMPDVNEEVDLDFDILSQHEFKKKFESVIGGIKCRITGPPKEPAVIMNALLGNSPSNKLDTFDDFDNKLKQQQQLILSSAINNCQSLANNSSIDWTDSSNLFAQHSNTSSIITAAIPTTTTNSGPGTIGMERRQNRNSNGNSYLSGDSGIYSSASDMTISSPIQQHQLGGTPETFNMGRFGIPESFGSAFRAPATTLDSGQQLDPGNLIFSDNYFGNTQSKIWSANYSTTQNMFGNFDASRPRELMDSRFGLNDFPPLGSDPSGFRSRSSLCTTPSIDTFVPSMSIHQNYQPMVAAGRHYGINSQQQIEMQILYTFCSNTLSTQDTFNTPQGLALGLDNEVAISDTNNHRCVIVDVKGNFLRFIGSSGTEEGHVYYPKKVVSLIRNRDCRYIVLDRGTNQQFNRLQLFKNSGEYVCRLSLPCQIDQVSVMTVNKENEQLIIVDNKNLVHAFEFETFNQLTLVRQFSISGNVHEPSDLGVYKGYYYITDYKMHGVVVYTLEGKLHRKFGGLDTTPYPVGIDFSKSGDVLVGDSHGNHFHIVVFNLQGQPLHHYRCYQQKVSRCTGLKINSEGHIVTMSRQNSAVIVFNTLYIPSA</sequence>
<dbReference type="SMART" id="SM00336">
    <property type="entry name" value="BBOX"/>
    <property type="match status" value="2"/>
</dbReference>
<dbReference type="InterPro" id="IPR001841">
    <property type="entry name" value="Znf_RING"/>
</dbReference>
<dbReference type="GO" id="GO:0008270">
    <property type="term" value="F:zinc ion binding"/>
    <property type="evidence" value="ECO:0007669"/>
    <property type="project" value="UniProtKB-KW"/>
</dbReference>
<comment type="caution">
    <text evidence="9">The sequence shown here is derived from an EMBL/GenBank/DDBJ whole genome shotgun (WGS) entry which is preliminary data.</text>
</comment>
<accession>A0A6V7V4Z8</accession>
<reference evidence="9 10" key="1">
    <citation type="submission" date="2020-08" db="EMBL/GenBank/DDBJ databases">
        <authorList>
            <person name="Koutsovoulos G."/>
            <person name="Danchin GJ E."/>
        </authorList>
    </citation>
    <scope>NUCLEOTIDE SEQUENCE [LARGE SCALE GENOMIC DNA]</scope>
</reference>
<evidence type="ECO:0000256" key="7">
    <source>
        <dbReference type="SAM" id="MobiDB-lite"/>
    </source>
</evidence>
<dbReference type="InterPro" id="IPR017907">
    <property type="entry name" value="Znf_RING_CS"/>
</dbReference>
<dbReference type="PANTHER" id="PTHR25462:SF296">
    <property type="entry name" value="MEIOTIC P26, ISOFORM F"/>
    <property type="match status" value="1"/>
</dbReference>
<evidence type="ECO:0000256" key="2">
    <source>
        <dbReference type="ARBA" id="ARBA00022723"/>
    </source>
</evidence>
<evidence type="ECO:0000256" key="3">
    <source>
        <dbReference type="ARBA" id="ARBA00022771"/>
    </source>
</evidence>
<gene>
    <name evidence="9" type="ORF">MENT_LOCUS21423</name>
</gene>
<dbReference type="Gene3D" id="3.30.40.10">
    <property type="entry name" value="Zinc/RING finger domain, C3HC4 (zinc finger)"/>
    <property type="match status" value="1"/>
</dbReference>